<feature type="non-terminal residue" evidence="7">
    <location>
        <position position="361"/>
    </location>
</feature>
<dbReference type="PANTHER" id="PTHR21539">
    <property type="entry name" value="SAGA-ASSOCIATED FACTOR 29"/>
    <property type="match status" value="1"/>
</dbReference>
<dbReference type="GO" id="GO:0140672">
    <property type="term" value="C:ATAC complex"/>
    <property type="evidence" value="ECO:0007669"/>
    <property type="project" value="UniProtKB-ARBA"/>
</dbReference>
<evidence type="ECO:0000256" key="4">
    <source>
        <dbReference type="ARBA" id="ARBA00023163"/>
    </source>
</evidence>
<dbReference type="PANTHER" id="PTHR21539:SF0">
    <property type="entry name" value="SAGA-ASSOCIATED FACTOR 29"/>
    <property type="match status" value="1"/>
</dbReference>
<sequence>ATNVTDKTIAAWLVETFAASWQHYLSHALCVILKGEWWEKASTYSGTQAADKNVKTRLHEFLSHRLQQSKMPFTADAAATQIQERLKNLYHLVHEIETQRVRSEHNLNNIMKSYEKVTPEDKVSPYYQQKLKNLNAAIGDSQQEEEILRKALGKINEIRAIRNERRIQARNAGNKETIRRGALMKMVLSTAQTLPLYVGKTPGAKPPPLCGAIPAEPTYIAKMGDMVAALVKGSEEEDWILAEVVQFNPTTNKYEVDDIDEEQKDRHILSRRRVVPLPLMRANPETDPHALFPKGSIVMALYPQTTCFYKAVVNQSPTTATEEYEVLFEDANYASGYSPPLKVAQRYVISIKESKKNKSQC</sequence>
<gene>
    <name evidence="7" type="ORF">MHI_LOCUS243454</name>
</gene>
<protein>
    <recommendedName>
        <fullName evidence="6">SGF29 C-terminal domain-containing protein</fullName>
    </recommendedName>
</protein>
<dbReference type="EMBL" id="CAJDYZ010004557">
    <property type="protein sequence ID" value="CAD1471576.1"/>
    <property type="molecule type" value="Genomic_DNA"/>
</dbReference>
<evidence type="ECO:0000256" key="5">
    <source>
        <dbReference type="ARBA" id="ARBA00023242"/>
    </source>
</evidence>
<keyword evidence="8" id="KW-1185">Reference proteome</keyword>
<dbReference type="Gene3D" id="2.30.30.140">
    <property type="match status" value="2"/>
</dbReference>
<comment type="caution">
    <text evidence="7">The sequence shown here is derived from an EMBL/GenBank/DDBJ whole genome shotgun (WGS) entry which is preliminary data.</text>
</comment>
<dbReference type="CDD" id="cd20393">
    <property type="entry name" value="Tudor_SGF29_rpt1"/>
    <property type="match status" value="1"/>
</dbReference>
<dbReference type="Pfam" id="PF07039">
    <property type="entry name" value="SGF29_Tudor"/>
    <property type="match status" value="1"/>
</dbReference>
<dbReference type="Proteomes" id="UP000752696">
    <property type="component" value="Unassembled WGS sequence"/>
</dbReference>
<evidence type="ECO:0000313" key="8">
    <source>
        <dbReference type="Proteomes" id="UP000752696"/>
    </source>
</evidence>
<accession>A0A6V7GZ76</accession>
<keyword evidence="3" id="KW-0175">Coiled coil</keyword>
<keyword evidence="5" id="KW-0539">Nucleus</keyword>
<evidence type="ECO:0000256" key="2">
    <source>
        <dbReference type="ARBA" id="ARBA00023015"/>
    </source>
</evidence>
<reference evidence="7" key="1">
    <citation type="submission" date="2020-07" db="EMBL/GenBank/DDBJ databases">
        <authorList>
            <person name="Nazaruddin N."/>
        </authorList>
    </citation>
    <scope>NUCLEOTIDE SEQUENCE</scope>
</reference>
<dbReference type="AlphaFoldDB" id="A0A6V7GZ76"/>
<organism evidence="7 8">
    <name type="scientific">Heterotrigona itama</name>
    <dbReference type="NCBI Taxonomy" id="395501"/>
    <lineage>
        <taxon>Eukaryota</taxon>
        <taxon>Metazoa</taxon>
        <taxon>Ecdysozoa</taxon>
        <taxon>Arthropoda</taxon>
        <taxon>Hexapoda</taxon>
        <taxon>Insecta</taxon>
        <taxon>Pterygota</taxon>
        <taxon>Neoptera</taxon>
        <taxon>Endopterygota</taxon>
        <taxon>Hymenoptera</taxon>
        <taxon>Apocrita</taxon>
        <taxon>Aculeata</taxon>
        <taxon>Apoidea</taxon>
        <taxon>Anthophila</taxon>
        <taxon>Apidae</taxon>
        <taxon>Heterotrigona</taxon>
    </lineage>
</organism>
<comment type="subcellular location">
    <subcellularLocation>
        <location evidence="1">Nucleus</location>
    </subcellularLocation>
</comment>
<dbReference type="FunFam" id="2.30.30.140:FF:000029">
    <property type="entry name" value="SAGA-associated factor 29 homolog"/>
    <property type="match status" value="1"/>
</dbReference>
<dbReference type="FunFam" id="2.30.30.140:FF:000026">
    <property type="entry name" value="SAGA-associated factor 29 homolog"/>
    <property type="match status" value="1"/>
</dbReference>
<dbReference type="InterPro" id="IPR047287">
    <property type="entry name" value="Tudor_SGF29_rpt2"/>
</dbReference>
<dbReference type="CDD" id="cd20394">
    <property type="entry name" value="Tudor_SGF29_rpt2"/>
    <property type="match status" value="1"/>
</dbReference>
<name>A0A6V7GZ76_9HYME</name>
<feature type="domain" description="SGF29 C-terminal" evidence="6">
    <location>
        <begin position="217"/>
        <end position="357"/>
    </location>
</feature>
<dbReference type="InterPro" id="IPR047288">
    <property type="entry name" value="Tudor_SGF29_rpt1"/>
</dbReference>
<keyword evidence="2" id="KW-0805">Transcription regulation</keyword>
<proteinExistence type="predicted"/>
<dbReference type="GO" id="GO:0005634">
    <property type="term" value="C:nucleus"/>
    <property type="evidence" value="ECO:0007669"/>
    <property type="project" value="UniProtKB-SubCell"/>
</dbReference>
<dbReference type="InterPro" id="IPR037802">
    <property type="entry name" value="SGF29"/>
</dbReference>
<dbReference type="PROSITE" id="PS51518">
    <property type="entry name" value="SGF29_C"/>
    <property type="match status" value="1"/>
</dbReference>
<dbReference type="InterPro" id="IPR010750">
    <property type="entry name" value="SGF29_tudor-like_dom"/>
</dbReference>
<dbReference type="GO" id="GO:0000124">
    <property type="term" value="C:SAGA complex"/>
    <property type="evidence" value="ECO:0007669"/>
    <property type="project" value="InterPro"/>
</dbReference>
<evidence type="ECO:0000256" key="3">
    <source>
        <dbReference type="ARBA" id="ARBA00023054"/>
    </source>
</evidence>
<dbReference type="OrthoDB" id="10265994at2759"/>
<evidence type="ECO:0000259" key="6">
    <source>
        <dbReference type="PROSITE" id="PS51518"/>
    </source>
</evidence>
<evidence type="ECO:0000256" key="1">
    <source>
        <dbReference type="ARBA" id="ARBA00004123"/>
    </source>
</evidence>
<evidence type="ECO:0000313" key="7">
    <source>
        <dbReference type="EMBL" id="CAD1471576.1"/>
    </source>
</evidence>
<keyword evidence="4" id="KW-0804">Transcription</keyword>